<dbReference type="Proteomes" id="UP000748332">
    <property type="component" value="Unassembled WGS sequence"/>
</dbReference>
<name>A0A955KV26_9BACT</name>
<comment type="caution">
    <text evidence="1">The sequence shown here is derived from an EMBL/GenBank/DDBJ whole genome shotgun (WGS) entry which is preliminary data.</text>
</comment>
<dbReference type="EMBL" id="JAGQLM010000121">
    <property type="protein sequence ID" value="MCA9375227.1"/>
    <property type="molecule type" value="Genomic_DNA"/>
</dbReference>
<gene>
    <name evidence="1" type="ORF">KC622_02765</name>
</gene>
<evidence type="ECO:0000313" key="1">
    <source>
        <dbReference type="EMBL" id="MCA9375227.1"/>
    </source>
</evidence>
<reference evidence="1" key="1">
    <citation type="submission" date="2020-04" db="EMBL/GenBank/DDBJ databases">
        <authorList>
            <person name="Zhang T."/>
        </authorList>
    </citation>
    <scope>NUCLEOTIDE SEQUENCE</scope>
    <source>
        <strain evidence="1">HKST-UBA16</strain>
    </source>
</reference>
<reference evidence="1" key="2">
    <citation type="journal article" date="2021" name="Microbiome">
        <title>Successional dynamics and alternative stable states in a saline activated sludge microbial community over 9 years.</title>
        <authorList>
            <person name="Wang Y."/>
            <person name="Ye J."/>
            <person name="Ju F."/>
            <person name="Liu L."/>
            <person name="Boyd J.A."/>
            <person name="Deng Y."/>
            <person name="Parks D.H."/>
            <person name="Jiang X."/>
            <person name="Yin X."/>
            <person name="Woodcroft B.J."/>
            <person name="Tyson G.W."/>
            <person name="Hugenholtz P."/>
            <person name="Polz M.F."/>
            <person name="Zhang T."/>
        </authorList>
    </citation>
    <scope>NUCLEOTIDE SEQUENCE</scope>
    <source>
        <strain evidence="1">HKST-UBA16</strain>
    </source>
</reference>
<feature type="non-terminal residue" evidence="1">
    <location>
        <position position="174"/>
    </location>
</feature>
<protein>
    <submittedName>
        <fullName evidence="1">Uncharacterized protein</fullName>
    </submittedName>
</protein>
<dbReference type="AlphaFoldDB" id="A0A955KV26"/>
<accession>A0A955KV26</accession>
<sequence>MREIIYLMNFMKKERKDHENFINSQVQSSGPITKKIERLLRRLESISLDTYVEVGSREIAYKSRSSYISAVLKEQQQVASGEINCVTALYEKIFIGELHLAHQLRNYVQMISVLTEVSEKRFRKLGGGWKIIGRVDFDKIKNNRVVFSEYHEWSGRNSGGIRVIFEIVRSRPIK</sequence>
<proteinExistence type="predicted"/>
<evidence type="ECO:0000313" key="2">
    <source>
        <dbReference type="Proteomes" id="UP000748332"/>
    </source>
</evidence>
<organism evidence="1 2">
    <name type="scientific">Candidatus Dojkabacteria bacterium</name>
    <dbReference type="NCBI Taxonomy" id="2099670"/>
    <lineage>
        <taxon>Bacteria</taxon>
        <taxon>Candidatus Dojkabacteria</taxon>
    </lineage>
</organism>